<evidence type="ECO:0008006" key="3">
    <source>
        <dbReference type="Google" id="ProtNLM"/>
    </source>
</evidence>
<dbReference type="PANTHER" id="PTHR37489">
    <property type="entry name" value="DUF3500 DOMAIN-CONTAINING PROTEIN"/>
    <property type="match status" value="1"/>
</dbReference>
<comment type="caution">
    <text evidence="1">The sequence shown here is derived from an EMBL/GenBank/DDBJ whole genome shotgun (WGS) entry which is preliminary data.</text>
</comment>
<dbReference type="OrthoDB" id="4539697at2759"/>
<keyword evidence="2" id="KW-1185">Reference proteome</keyword>
<dbReference type="EMBL" id="AMGX01000012">
    <property type="protein sequence ID" value="EXJ68784.1"/>
    <property type="molecule type" value="Genomic_DNA"/>
</dbReference>
<gene>
    <name evidence="1" type="ORF">A1O5_07715</name>
</gene>
<dbReference type="RefSeq" id="XP_007746494.1">
    <property type="nucleotide sequence ID" value="XM_007748304.1"/>
</dbReference>
<evidence type="ECO:0000313" key="1">
    <source>
        <dbReference type="EMBL" id="EXJ68784.1"/>
    </source>
</evidence>
<dbReference type="PANTHER" id="PTHR37489:SF1">
    <property type="entry name" value="DUF3500 DOMAIN-CONTAINING PROTEIN"/>
    <property type="match status" value="1"/>
</dbReference>
<dbReference type="Pfam" id="PF12006">
    <property type="entry name" value="DUF3500"/>
    <property type="match status" value="1"/>
</dbReference>
<organism evidence="1 2">
    <name type="scientific">Cladophialophora psammophila CBS 110553</name>
    <dbReference type="NCBI Taxonomy" id="1182543"/>
    <lineage>
        <taxon>Eukaryota</taxon>
        <taxon>Fungi</taxon>
        <taxon>Dikarya</taxon>
        <taxon>Ascomycota</taxon>
        <taxon>Pezizomycotina</taxon>
        <taxon>Eurotiomycetes</taxon>
        <taxon>Chaetothyriomycetidae</taxon>
        <taxon>Chaetothyriales</taxon>
        <taxon>Herpotrichiellaceae</taxon>
        <taxon>Cladophialophora</taxon>
    </lineage>
</organism>
<evidence type="ECO:0000313" key="2">
    <source>
        <dbReference type="Proteomes" id="UP000019471"/>
    </source>
</evidence>
<dbReference type="HOGENOM" id="CLU_033093_2_1_1"/>
<dbReference type="eggNOG" id="ENOG502R8TZ">
    <property type="taxonomic scope" value="Eukaryota"/>
</dbReference>
<name>W9XED0_9EURO</name>
<dbReference type="InterPro" id="IPR021889">
    <property type="entry name" value="DUF3500"/>
</dbReference>
<dbReference type="AlphaFoldDB" id="W9XED0"/>
<dbReference type="Proteomes" id="UP000019471">
    <property type="component" value="Unassembled WGS sequence"/>
</dbReference>
<sequence length="411" mass="47108">MVTTASRRYKDFYDYIPLKDDPRVAGLNNIDPYKYSQNITSSELAKPIIALWKQKLESPFYGITSDGHKKENLFHLEDENAPTAEINLTDRRKWSNPEFIIFDVGVRLDQLSEHERKLVMKLLRSALSKEGYEKVLGAIQTNAFLGELCESRAILNDCSYFVMIFGTPSVTTPWGFAFFGHHTSLNFFFLAKQMTISPVFIGAEPNIISHGPHKGLEICVREEERGLMFMQSLPQELQAKAQIYKELHDREMPADRWNPADQRHLGGAFQDNRVIPYEGILVSTLSLGDQEALVEVISSFLEILPHPVLTARLAQVRRHFDETYFCWIGGYDKEDSFYYRVQSPVICVEFDHHSGVFLTNSDPKKYHVHTIIRTPNGNDYGREWLRLYREANASNDSKMANGACTSDRVPV</sequence>
<protein>
    <recommendedName>
        <fullName evidence="3">DUF3500 domain-containing protein</fullName>
    </recommendedName>
</protein>
<proteinExistence type="predicted"/>
<reference evidence="1 2" key="1">
    <citation type="submission" date="2013-03" db="EMBL/GenBank/DDBJ databases">
        <title>The Genome Sequence of Cladophialophora psammophila CBS 110553.</title>
        <authorList>
            <consortium name="The Broad Institute Genomics Platform"/>
            <person name="Cuomo C."/>
            <person name="de Hoog S."/>
            <person name="Gorbushina A."/>
            <person name="Walker B."/>
            <person name="Young S.K."/>
            <person name="Zeng Q."/>
            <person name="Gargeya S."/>
            <person name="Fitzgerald M."/>
            <person name="Haas B."/>
            <person name="Abouelleil A."/>
            <person name="Allen A.W."/>
            <person name="Alvarado L."/>
            <person name="Arachchi H.M."/>
            <person name="Berlin A.M."/>
            <person name="Chapman S.B."/>
            <person name="Gainer-Dewar J."/>
            <person name="Goldberg J."/>
            <person name="Griggs A."/>
            <person name="Gujja S."/>
            <person name="Hansen M."/>
            <person name="Howarth C."/>
            <person name="Imamovic A."/>
            <person name="Ireland A."/>
            <person name="Larimer J."/>
            <person name="McCowan C."/>
            <person name="Murphy C."/>
            <person name="Pearson M."/>
            <person name="Poon T.W."/>
            <person name="Priest M."/>
            <person name="Roberts A."/>
            <person name="Saif S."/>
            <person name="Shea T."/>
            <person name="Sisk P."/>
            <person name="Sykes S."/>
            <person name="Wortman J."/>
            <person name="Nusbaum C."/>
            <person name="Birren B."/>
        </authorList>
    </citation>
    <scope>NUCLEOTIDE SEQUENCE [LARGE SCALE GENOMIC DNA]</scope>
    <source>
        <strain evidence="1 2">CBS 110553</strain>
    </source>
</reference>
<dbReference type="GeneID" id="19192421"/>
<accession>W9XED0</accession>